<keyword evidence="1" id="KW-0812">Transmembrane</keyword>
<feature type="transmembrane region" description="Helical" evidence="1">
    <location>
        <begin position="195"/>
        <end position="214"/>
    </location>
</feature>
<keyword evidence="1" id="KW-0472">Membrane</keyword>
<accession>A0ABT0YXZ7</accession>
<evidence type="ECO:0000313" key="2">
    <source>
        <dbReference type="EMBL" id="MCM8567777.1"/>
    </source>
</evidence>
<dbReference type="Proteomes" id="UP001155077">
    <property type="component" value="Unassembled WGS sequence"/>
</dbReference>
<comment type="caution">
    <text evidence="2">The sequence shown here is derived from an EMBL/GenBank/DDBJ whole genome shotgun (WGS) entry which is preliminary data.</text>
</comment>
<proteinExistence type="predicted"/>
<feature type="transmembrane region" description="Helical" evidence="1">
    <location>
        <begin position="41"/>
        <end position="61"/>
    </location>
</feature>
<gene>
    <name evidence="2" type="ORF">NE848_00170</name>
</gene>
<protein>
    <recommendedName>
        <fullName evidence="4">Prenyltransferase</fullName>
    </recommendedName>
</protein>
<dbReference type="EMBL" id="JAMSCK010000001">
    <property type="protein sequence ID" value="MCM8567777.1"/>
    <property type="molecule type" value="Genomic_DNA"/>
</dbReference>
<reference evidence="2" key="1">
    <citation type="submission" date="2022-06" db="EMBL/GenBank/DDBJ databases">
        <title>Gramella sediminis sp. nov., isolated from deep-sea sediment of the Indian Ocean.</title>
        <authorList>
            <person name="Yang L."/>
        </authorList>
    </citation>
    <scope>NUCLEOTIDE SEQUENCE</scope>
    <source>
        <strain evidence="2">HMD3159</strain>
    </source>
</reference>
<keyword evidence="3" id="KW-1185">Reference proteome</keyword>
<feature type="transmembrane region" description="Helical" evidence="1">
    <location>
        <begin position="250"/>
        <end position="270"/>
    </location>
</feature>
<keyword evidence="1" id="KW-1133">Transmembrane helix</keyword>
<feature type="transmembrane region" description="Helical" evidence="1">
    <location>
        <begin position="73"/>
        <end position="92"/>
    </location>
</feature>
<dbReference type="RefSeq" id="WP_252110206.1">
    <property type="nucleotide sequence ID" value="NZ_JAMSCK010000001.1"/>
</dbReference>
<feature type="transmembrane region" description="Helical" evidence="1">
    <location>
        <begin position="154"/>
        <end position="174"/>
    </location>
</feature>
<organism evidence="2 3">
    <name type="scientific">Gramella jeungdoensis</name>
    <dbReference type="NCBI Taxonomy" id="708091"/>
    <lineage>
        <taxon>Bacteria</taxon>
        <taxon>Pseudomonadati</taxon>
        <taxon>Bacteroidota</taxon>
        <taxon>Flavobacteriia</taxon>
        <taxon>Flavobacteriales</taxon>
        <taxon>Flavobacteriaceae</taxon>
        <taxon>Christiangramia</taxon>
    </lineage>
</organism>
<name>A0ABT0YXZ7_9FLAO</name>
<feature type="transmembrane region" description="Helical" evidence="1">
    <location>
        <begin position="98"/>
        <end position="117"/>
    </location>
</feature>
<feature type="transmembrane region" description="Helical" evidence="1">
    <location>
        <begin position="226"/>
        <end position="243"/>
    </location>
</feature>
<feature type="transmembrane region" description="Helical" evidence="1">
    <location>
        <begin position="129"/>
        <end position="148"/>
    </location>
</feature>
<feature type="transmembrane region" description="Helical" evidence="1">
    <location>
        <begin position="12"/>
        <end position="35"/>
    </location>
</feature>
<evidence type="ECO:0000313" key="3">
    <source>
        <dbReference type="Proteomes" id="UP001155077"/>
    </source>
</evidence>
<evidence type="ECO:0008006" key="4">
    <source>
        <dbReference type="Google" id="ProtNLM"/>
    </source>
</evidence>
<evidence type="ECO:0000256" key="1">
    <source>
        <dbReference type="SAM" id="Phobius"/>
    </source>
</evidence>
<sequence length="279" mass="32336">MKYLKNAFELYINSSIHVSLAVVAFSLITFFQYGLEIDKQLLYFIFFASITGYNFVKYAGIAKLYHLSLARNLRFIQIFSLLCFIALIYFTFQMEWRVLIATGVLGLFTLFYAVPFLGGKKNLRSLPGLKIFIIAVVWAGCTVLLPLIKAERYLGTEILVDFIQRMMLVIVLTLPFEIRDLKYDDESLGTIPQRLGVFMAKVFGLVLILIIFFAELLQSSFQSNEFLALILILLLSGILLWRAKVDQKKYYCSFWVEAVPVFYLCVYWIFTHYLPQIPF</sequence>